<evidence type="ECO:0000256" key="2">
    <source>
        <dbReference type="ARBA" id="ARBA00019110"/>
    </source>
</evidence>
<dbReference type="InterPro" id="IPR050062">
    <property type="entry name" value="Pro-tRNA_synthetase"/>
</dbReference>
<protein>
    <recommendedName>
        <fullName evidence="2">Proline--tRNA ligase</fullName>
        <ecNumber evidence="1">6.1.1.15</ecNumber>
    </recommendedName>
    <alternativeName>
        <fullName evidence="8">Prolyl-tRNA synthetase</fullName>
    </alternativeName>
</protein>
<evidence type="ECO:0000259" key="10">
    <source>
        <dbReference type="PROSITE" id="PS50862"/>
    </source>
</evidence>
<keyword evidence="5" id="KW-0067">ATP-binding</keyword>
<dbReference type="STRING" id="1801735.A2645_00075"/>
<dbReference type="InterPro" id="IPR004154">
    <property type="entry name" value="Anticodon-bd"/>
</dbReference>
<keyword evidence="4" id="KW-0547">Nucleotide-binding</keyword>
<reference evidence="11 12" key="1">
    <citation type="journal article" date="2016" name="Nat. Commun.">
        <title>Thousands of microbial genomes shed light on interconnected biogeochemical processes in an aquifer system.</title>
        <authorList>
            <person name="Anantharaman K."/>
            <person name="Brown C.T."/>
            <person name="Hug L.A."/>
            <person name="Sharon I."/>
            <person name="Castelle C.J."/>
            <person name="Probst A.J."/>
            <person name="Thomas B.C."/>
            <person name="Singh A."/>
            <person name="Wilkins M.J."/>
            <person name="Karaoz U."/>
            <person name="Brodie E.L."/>
            <person name="Williams K.H."/>
            <person name="Hubbard S.S."/>
            <person name="Banfield J.F."/>
        </authorList>
    </citation>
    <scope>NUCLEOTIDE SEQUENCE [LARGE SCALE GENOMIC DNA]</scope>
</reference>
<evidence type="ECO:0000256" key="4">
    <source>
        <dbReference type="ARBA" id="ARBA00022741"/>
    </source>
</evidence>
<feature type="domain" description="Aminoacyl-transfer RNA synthetases class-II family profile" evidence="10">
    <location>
        <begin position="17"/>
        <end position="335"/>
    </location>
</feature>
<dbReference type="GO" id="GO:0005737">
    <property type="term" value="C:cytoplasm"/>
    <property type="evidence" value="ECO:0007669"/>
    <property type="project" value="InterPro"/>
</dbReference>
<evidence type="ECO:0000313" key="12">
    <source>
        <dbReference type="Proteomes" id="UP000182253"/>
    </source>
</evidence>
<dbReference type="InterPro" id="IPR006195">
    <property type="entry name" value="aa-tRNA-synth_II"/>
</dbReference>
<dbReference type="Proteomes" id="UP000182253">
    <property type="component" value="Unassembled WGS sequence"/>
</dbReference>
<evidence type="ECO:0000256" key="9">
    <source>
        <dbReference type="ARBA" id="ARBA00047671"/>
    </source>
</evidence>
<comment type="catalytic activity">
    <reaction evidence="9">
        <text>tRNA(Pro) + L-proline + ATP = L-prolyl-tRNA(Pro) + AMP + diphosphate</text>
        <dbReference type="Rhea" id="RHEA:14305"/>
        <dbReference type="Rhea" id="RHEA-COMP:9700"/>
        <dbReference type="Rhea" id="RHEA-COMP:9702"/>
        <dbReference type="ChEBI" id="CHEBI:30616"/>
        <dbReference type="ChEBI" id="CHEBI:33019"/>
        <dbReference type="ChEBI" id="CHEBI:60039"/>
        <dbReference type="ChEBI" id="CHEBI:78442"/>
        <dbReference type="ChEBI" id="CHEBI:78532"/>
        <dbReference type="ChEBI" id="CHEBI:456215"/>
        <dbReference type="EC" id="6.1.1.15"/>
    </reaction>
</comment>
<dbReference type="EMBL" id="MFTL01000019">
    <property type="protein sequence ID" value="OGI61411.1"/>
    <property type="molecule type" value="Genomic_DNA"/>
</dbReference>
<name>A0A1F6UVK2_9BACT</name>
<sequence>MRQSQLFTRTKKEPPRDEVSINARLLIQAGFIKKEMAGVFSFLPLGLRVLKKIENIIRKEMNLLGGQEILMPALHSKEPWLKTGRWETMTDLYKLKDSADREFALGGTHEEIVVPLVAEFLSSYKDLPFAVYQIQDKFRSELRAKSGLLRGREFFMKDMYSFHRSVADCESFYEKVALAYKRIFDQVGIGRMTFMTFASGGLFSKYSHEFQTITPYGEDTIYLGEAKGLAVNREVNTPDVLKDIGLDEEKLVEKKAIEVGNIFQLKVRFTEAFDVKIKDETGKLEPVYMGCYGLGLPRIMGTVVEVLSDEHGMAWPKNIAPYAVHLIALQKEVLPEAESFYEELNKSGIEVLFDDRGEKSPGEKLVESDLFGLPIRLVISERNKGKIEIKIRTEKESRLLEKNEAINFIKNYVE</sequence>
<dbReference type="InterPro" id="IPR044140">
    <property type="entry name" value="ProRS_anticodon_short"/>
</dbReference>
<evidence type="ECO:0000256" key="5">
    <source>
        <dbReference type="ARBA" id="ARBA00022840"/>
    </source>
</evidence>
<keyword evidence="6" id="KW-0648">Protein biosynthesis</keyword>
<dbReference type="Gene3D" id="3.40.50.800">
    <property type="entry name" value="Anticodon-binding domain"/>
    <property type="match status" value="1"/>
</dbReference>
<dbReference type="Pfam" id="PF03129">
    <property type="entry name" value="HGTP_anticodon"/>
    <property type="match status" value="1"/>
</dbReference>
<dbReference type="InterPro" id="IPR002314">
    <property type="entry name" value="aa-tRNA-synt_IIb"/>
</dbReference>
<evidence type="ECO:0000313" key="11">
    <source>
        <dbReference type="EMBL" id="OGI61411.1"/>
    </source>
</evidence>
<gene>
    <name evidence="11" type="ORF">A2645_00075</name>
</gene>
<dbReference type="GO" id="GO:0004827">
    <property type="term" value="F:proline-tRNA ligase activity"/>
    <property type="evidence" value="ECO:0007669"/>
    <property type="project" value="UniProtKB-EC"/>
</dbReference>
<dbReference type="AlphaFoldDB" id="A0A1F6UVK2"/>
<dbReference type="InterPro" id="IPR002316">
    <property type="entry name" value="Pro-tRNA-ligase_IIa"/>
</dbReference>
<dbReference type="Gene3D" id="3.30.930.10">
    <property type="entry name" value="Bira Bifunctional Protein, Domain 2"/>
    <property type="match status" value="1"/>
</dbReference>
<dbReference type="PANTHER" id="PTHR42753">
    <property type="entry name" value="MITOCHONDRIAL RIBOSOME PROTEIN L39/PROLYL-TRNA LIGASE FAMILY MEMBER"/>
    <property type="match status" value="1"/>
</dbReference>
<dbReference type="Pfam" id="PF00587">
    <property type="entry name" value="tRNA-synt_2b"/>
    <property type="match status" value="1"/>
</dbReference>
<evidence type="ECO:0000256" key="1">
    <source>
        <dbReference type="ARBA" id="ARBA00012831"/>
    </source>
</evidence>
<dbReference type="GO" id="GO:0005524">
    <property type="term" value="F:ATP binding"/>
    <property type="evidence" value="ECO:0007669"/>
    <property type="project" value="UniProtKB-KW"/>
</dbReference>
<accession>A0A1F6UVK2</accession>
<dbReference type="EC" id="6.1.1.15" evidence="1"/>
<evidence type="ECO:0000256" key="6">
    <source>
        <dbReference type="ARBA" id="ARBA00022917"/>
    </source>
</evidence>
<keyword evidence="3" id="KW-0436">Ligase</keyword>
<organism evidence="11 12">
    <name type="scientific">Candidatus Nomurabacteria bacterium RIFCSPHIGHO2_01_FULL_39_9</name>
    <dbReference type="NCBI Taxonomy" id="1801735"/>
    <lineage>
        <taxon>Bacteria</taxon>
        <taxon>Candidatus Nomuraibacteriota</taxon>
    </lineage>
</organism>
<evidence type="ECO:0000256" key="7">
    <source>
        <dbReference type="ARBA" id="ARBA00023146"/>
    </source>
</evidence>
<dbReference type="CDD" id="cd00861">
    <property type="entry name" value="ProRS_anticodon_short"/>
    <property type="match status" value="1"/>
</dbReference>
<evidence type="ECO:0000256" key="8">
    <source>
        <dbReference type="ARBA" id="ARBA00029731"/>
    </source>
</evidence>
<comment type="caution">
    <text evidence="11">The sequence shown here is derived from an EMBL/GenBank/DDBJ whole genome shotgun (WGS) entry which is preliminary data.</text>
</comment>
<dbReference type="SUPFAM" id="SSF55681">
    <property type="entry name" value="Class II aaRS and biotin synthetases"/>
    <property type="match status" value="1"/>
</dbReference>
<dbReference type="InterPro" id="IPR045864">
    <property type="entry name" value="aa-tRNA-synth_II/BPL/LPL"/>
</dbReference>
<dbReference type="PANTHER" id="PTHR42753:SF2">
    <property type="entry name" value="PROLINE--TRNA LIGASE"/>
    <property type="match status" value="1"/>
</dbReference>
<keyword evidence="7" id="KW-0030">Aminoacyl-tRNA synthetase</keyword>
<dbReference type="SUPFAM" id="SSF52954">
    <property type="entry name" value="Class II aaRS ABD-related"/>
    <property type="match status" value="1"/>
</dbReference>
<dbReference type="InterPro" id="IPR036621">
    <property type="entry name" value="Anticodon-bd_dom_sf"/>
</dbReference>
<evidence type="ECO:0000256" key="3">
    <source>
        <dbReference type="ARBA" id="ARBA00022598"/>
    </source>
</evidence>
<dbReference type="GO" id="GO:0006433">
    <property type="term" value="P:prolyl-tRNA aminoacylation"/>
    <property type="evidence" value="ECO:0007669"/>
    <property type="project" value="InterPro"/>
</dbReference>
<dbReference type="PROSITE" id="PS50862">
    <property type="entry name" value="AA_TRNA_LIGASE_II"/>
    <property type="match status" value="1"/>
</dbReference>
<dbReference type="PRINTS" id="PR01046">
    <property type="entry name" value="TRNASYNTHPRO"/>
</dbReference>
<proteinExistence type="predicted"/>